<accession>A0ABP3I1L9</accession>
<feature type="signal peptide" evidence="7">
    <location>
        <begin position="1"/>
        <end position="23"/>
    </location>
</feature>
<keyword evidence="9" id="KW-1185">Reference proteome</keyword>
<dbReference type="InterPro" id="IPR038468">
    <property type="entry name" value="MmpS_C"/>
</dbReference>
<evidence type="ECO:0000256" key="4">
    <source>
        <dbReference type="ARBA" id="ARBA00022692"/>
    </source>
</evidence>
<evidence type="ECO:0000256" key="5">
    <source>
        <dbReference type="ARBA" id="ARBA00022989"/>
    </source>
</evidence>
<evidence type="ECO:0000256" key="6">
    <source>
        <dbReference type="ARBA" id="ARBA00023136"/>
    </source>
</evidence>
<keyword evidence="5" id="KW-1133">Transmembrane helix</keyword>
<feature type="chain" id="PRO_5046217363" description="MmpS family membrane protein" evidence="7">
    <location>
        <begin position="24"/>
        <end position="148"/>
    </location>
</feature>
<dbReference type="PROSITE" id="PS51257">
    <property type="entry name" value="PROKAR_LIPOPROTEIN"/>
    <property type="match status" value="1"/>
</dbReference>
<keyword evidence="4" id="KW-0812">Transmembrane</keyword>
<evidence type="ECO:0000313" key="8">
    <source>
        <dbReference type="EMBL" id="GAA0387738.1"/>
    </source>
</evidence>
<reference evidence="9" key="1">
    <citation type="journal article" date="2019" name="Int. J. Syst. Evol. Microbiol.">
        <title>The Global Catalogue of Microorganisms (GCM) 10K type strain sequencing project: providing services to taxonomists for standard genome sequencing and annotation.</title>
        <authorList>
            <consortium name="The Broad Institute Genomics Platform"/>
            <consortium name="The Broad Institute Genome Sequencing Center for Infectious Disease"/>
            <person name="Wu L."/>
            <person name="Ma J."/>
        </authorList>
    </citation>
    <scope>NUCLEOTIDE SEQUENCE [LARGE SCALE GENOMIC DNA]</scope>
    <source>
        <strain evidence="9">JCM 4788</strain>
    </source>
</reference>
<evidence type="ECO:0000256" key="2">
    <source>
        <dbReference type="ARBA" id="ARBA00007531"/>
    </source>
</evidence>
<dbReference type="Gene3D" id="2.60.40.2880">
    <property type="entry name" value="MmpS1-5, C-terminal soluble domain"/>
    <property type="match status" value="1"/>
</dbReference>
<dbReference type="InterPro" id="IPR008693">
    <property type="entry name" value="MmpS"/>
</dbReference>
<name>A0ABP3I1L9_9ACTN</name>
<evidence type="ECO:0000256" key="3">
    <source>
        <dbReference type="ARBA" id="ARBA00022475"/>
    </source>
</evidence>
<keyword evidence="6" id="KW-0472">Membrane</keyword>
<evidence type="ECO:0000313" key="9">
    <source>
        <dbReference type="Proteomes" id="UP001500879"/>
    </source>
</evidence>
<dbReference type="EMBL" id="BAAABX010000006">
    <property type="protein sequence ID" value="GAA0387738.1"/>
    <property type="molecule type" value="Genomic_DNA"/>
</dbReference>
<keyword evidence="3" id="KW-1003">Cell membrane</keyword>
<keyword evidence="7" id="KW-0732">Signal</keyword>
<evidence type="ECO:0000256" key="1">
    <source>
        <dbReference type="ARBA" id="ARBA00004236"/>
    </source>
</evidence>
<comment type="similarity">
    <text evidence="2">Belongs to the MmpS family.</text>
</comment>
<evidence type="ECO:0008006" key="10">
    <source>
        <dbReference type="Google" id="ProtNLM"/>
    </source>
</evidence>
<comment type="caution">
    <text evidence="8">The sequence shown here is derived from an EMBL/GenBank/DDBJ whole genome shotgun (WGS) entry which is preliminary data.</text>
</comment>
<organism evidence="8 9">
    <name type="scientific">Streptomyces luteireticuli</name>
    <dbReference type="NCBI Taxonomy" id="173858"/>
    <lineage>
        <taxon>Bacteria</taxon>
        <taxon>Bacillati</taxon>
        <taxon>Actinomycetota</taxon>
        <taxon>Actinomycetes</taxon>
        <taxon>Kitasatosporales</taxon>
        <taxon>Streptomycetaceae</taxon>
        <taxon>Streptomyces</taxon>
    </lineage>
</organism>
<protein>
    <recommendedName>
        <fullName evidence="10">MmpS family membrane protein</fullName>
    </recommendedName>
</protein>
<dbReference type="Proteomes" id="UP001500879">
    <property type="component" value="Unassembled WGS sequence"/>
</dbReference>
<evidence type="ECO:0000256" key="7">
    <source>
        <dbReference type="SAM" id="SignalP"/>
    </source>
</evidence>
<dbReference type="RefSeq" id="WP_344019384.1">
    <property type="nucleotide sequence ID" value="NZ_BAAABX010000006.1"/>
</dbReference>
<dbReference type="Pfam" id="PF05423">
    <property type="entry name" value="Mycobact_memb"/>
    <property type="match status" value="1"/>
</dbReference>
<gene>
    <name evidence="8" type="ORF">GCM10010357_05590</name>
</gene>
<proteinExistence type="inferred from homology"/>
<comment type="subcellular location">
    <subcellularLocation>
        <location evidence="1">Cell membrane</location>
    </subcellularLocation>
</comment>
<sequence length="148" mass="15457">MKRSVRHALSALALAGLAVTAAAGCGAEESVKKAVDEVEQSASAAADEVEKKANGPFEVTYEVTADQPLDSVEYEEGRAAQKSVESPKAPWRTTVTLKDMTPPSVMVTGAGESGSVTCRILYKGKVIKEKTAKGEFANASCVAVAPRL</sequence>